<evidence type="ECO:0000259" key="10">
    <source>
        <dbReference type="PROSITE" id="PS50860"/>
    </source>
</evidence>
<dbReference type="Proteomes" id="UP000231388">
    <property type="component" value="Unassembled WGS sequence"/>
</dbReference>
<keyword evidence="4 11" id="KW-0436">Ligase</keyword>
<gene>
    <name evidence="11" type="ORF">COX53_02850</name>
</gene>
<reference evidence="11 12" key="1">
    <citation type="submission" date="2017-09" db="EMBL/GenBank/DDBJ databases">
        <title>Depth-based differentiation of microbial function through sediment-hosted aquifers and enrichment of novel symbionts in the deep terrestrial subsurface.</title>
        <authorList>
            <person name="Probst A.J."/>
            <person name="Ladd B."/>
            <person name="Jarett J.K."/>
            <person name="Geller-Mcgrath D.E."/>
            <person name="Sieber C.M."/>
            <person name="Emerson J.B."/>
            <person name="Anantharaman K."/>
            <person name="Thomas B.C."/>
            <person name="Malmstrom R."/>
            <person name="Stieglmeier M."/>
            <person name="Klingl A."/>
            <person name="Woyke T."/>
            <person name="Ryan C.M."/>
            <person name="Banfield J.F."/>
        </authorList>
    </citation>
    <scope>NUCLEOTIDE SEQUENCE [LARGE SCALE GENOMIC DNA]</scope>
    <source>
        <strain evidence="11">CG23_combo_of_CG06-09_8_20_14_all_40_14</strain>
    </source>
</reference>
<dbReference type="SMART" id="SM00863">
    <property type="entry name" value="tRNA_SAD"/>
    <property type="match status" value="1"/>
</dbReference>
<dbReference type="Gene3D" id="3.30.930.10">
    <property type="entry name" value="Bira Bifunctional Protein, Domain 2"/>
    <property type="match status" value="1"/>
</dbReference>
<dbReference type="InterPro" id="IPR050058">
    <property type="entry name" value="Ala-tRNA_ligase"/>
</dbReference>
<dbReference type="CDD" id="cd00673">
    <property type="entry name" value="AlaRS_core"/>
    <property type="match status" value="1"/>
</dbReference>
<evidence type="ECO:0000256" key="3">
    <source>
        <dbReference type="ARBA" id="ARBA00022555"/>
    </source>
</evidence>
<dbReference type="InterPro" id="IPR002318">
    <property type="entry name" value="Ala-tRNA-lgiase_IIc"/>
</dbReference>
<keyword evidence="8" id="KW-0648">Protein biosynthesis</keyword>
<protein>
    <recommendedName>
        <fullName evidence="2">alanine--tRNA ligase</fullName>
        <ecNumber evidence="2">6.1.1.7</ecNumber>
    </recommendedName>
</protein>
<dbReference type="EMBL" id="PCQY01000032">
    <property type="protein sequence ID" value="PIP04413.1"/>
    <property type="molecule type" value="Genomic_DNA"/>
</dbReference>
<dbReference type="PROSITE" id="PS50860">
    <property type="entry name" value="AA_TRNA_LIGASE_II_ALA"/>
    <property type="match status" value="1"/>
</dbReference>
<dbReference type="InterPro" id="IPR012947">
    <property type="entry name" value="tRNA_SAD"/>
</dbReference>
<accession>A0A2G9XD51</accession>
<keyword evidence="7" id="KW-0694">RNA-binding</keyword>
<dbReference type="GO" id="GO:0006419">
    <property type="term" value="P:alanyl-tRNA aminoacylation"/>
    <property type="evidence" value="ECO:0007669"/>
    <property type="project" value="InterPro"/>
</dbReference>
<dbReference type="GO" id="GO:0000049">
    <property type="term" value="F:tRNA binding"/>
    <property type="evidence" value="ECO:0007669"/>
    <property type="project" value="UniProtKB-KW"/>
</dbReference>
<dbReference type="InterPro" id="IPR018165">
    <property type="entry name" value="Ala-tRNA-synth_IIc_core"/>
</dbReference>
<dbReference type="GO" id="GO:0005737">
    <property type="term" value="C:cytoplasm"/>
    <property type="evidence" value="ECO:0007669"/>
    <property type="project" value="InterPro"/>
</dbReference>
<dbReference type="FunFam" id="3.30.980.10:FF:000004">
    <property type="entry name" value="Alanine--tRNA ligase, cytoplasmic"/>
    <property type="match status" value="1"/>
</dbReference>
<evidence type="ECO:0000256" key="1">
    <source>
        <dbReference type="ARBA" id="ARBA00008226"/>
    </source>
</evidence>
<keyword evidence="3" id="KW-0820">tRNA-binding</keyword>
<evidence type="ECO:0000256" key="6">
    <source>
        <dbReference type="ARBA" id="ARBA00022840"/>
    </source>
</evidence>
<dbReference type="SUPFAM" id="SSF55186">
    <property type="entry name" value="ThrRS/AlaRS common domain"/>
    <property type="match status" value="1"/>
</dbReference>
<dbReference type="Pfam" id="PF01411">
    <property type="entry name" value="tRNA-synt_2c"/>
    <property type="match status" value="1"/>
</dbReference>
<dbReference type="AlphaFoldDB" id="A0A2G9XD51"/>
<dbReference type="GO" id="GO:0004813">
    <property type="term" value="F:alanine-tRNA ligase activity"/>
    <property type="evidence" value="ECO:0007669"/>
    <property type="project" value="UniProtKB-EC"/>
</dbReference>
<dbReference type="PANTHER" id="PTHR11777:SF9">
    <property type="entry name" value="ALANINE--TRNA LIGASE, CYTOPLASMIC"/>
    <property type="match status" value="1"/>
</dbReference>
<dbReference type="PANTHER" id="PTHR11777">
    <property type="entry name" value="ALANYL-TRNA SYNTHETASE"/>
    <property type="match status" value="1"/>
</dbReference>
<evidence type="ECO:0000256" key="4">
    <source>
        <dbReference type="ARBA" id="ARBA00022598"/>
    </source>
</evidence>
<comment type="similarity">
    <text evidence="1">Belongs to the class-II aminoacyl-tRNA synthetase family.</text>
</comment>
<dbReference type="InterPro" id="IPR018164">
    <property type="entry name" value="Ala-tRNA-synth_IIc_N"/>
</dbReference>
<dbReference type="InterPro" id="IPR018163">
    <property type="entry name" value="Thr/Ala-tRNA-synth_IIc_edit"/>
</dbReference>
<dbReference type="InterPro" id="IPR018162">
    <property type="entry name" value="Ala-tRNA-ligase_IIc_anticod-bd"/>
</dbReference>
<name>A0A2G9XD51_UNCKA</name>
<dbReference type="Pfam" id="PF07973">
    <property type="entry name" value="tRNA_SAD"/>
    <property type="match status" value="1"/>
</dbReference>
<dbReference type="Gene3D" id="3.30.54.20">
    <property type="match status" value="1"/>
</dbReference>
<evidence type="ECO:0000256" key="8">
    <source>
        <dbReference type="ARBA" id="ARBA00022917"/>
    </source>
</evidence>
<dbReference type="SUPFAM" id="SSF55681">
    <property type="entry name" value="Class II aaRS and biotin synthetases"/>
    <property type="match status" value="1"/>
</dbReference>
<dbReference type="PRINTS" id="PR00980">
    <property type="entry name" value="TRNASYNTHALA"/>
</dbReference>
<dbReference type="SUPFAM" id="SSF101353">
    <property type="entry name" value="Putative anticodon-binding domain of alanyl-tRNA synthetase (AlaRS)"/>
    <property type="match status" value="1"/>
</dbReference>
<evidence type="ECO:0000256" key="7">
    <source>
        <dbReference type="ARBA" id="ARBA00022884"/>
    </source>
</evidence>
<keyword evidence="5" id="KW-0547">Nucleotide-binding</keyword>
<comment type="caution">
    <text evidence="11">The sequence shown here is derived from an EMBL/GenBank/DDBJ whole genome shotgun (WGS) entry which is preliminary data.</text>
</comment>
<dbReference type="InterPro" id="IPR045864">
    <property type="entry name" value="aa-tRNA-synth_II/BPL/LPL"/>
</dbReference>
<keyword evidence="6" id="KW-0067">ATP-binding</keyword>
<dbReference type="NCBIfam" id="NF002436">
    <property type="entry name" value="PRK01584.1"/>
    <property type="match status" value="1"/>
</dbReference>
<dbReference type="Gene3D" id="3.30.980.10">
    <property type="entry name" value="Threonyl-trna Synthetase, Chain A, domain 2"/>
    <property type="match status" value="1"/>
</dbReference>
<keyword evidence="9" id="KW-0030">Aminoacyl-tRNA synthetase</keyword>
<proteinExistence type="inferred from homology"/>
<evidence type="ECO:0000256" key="9">
    <source>
        <dbReference type="ARBA" id="ARBA00023146"/>
    </source>
</evidence>
<evidence type="ECO:0000313" key="12">
    <source>
        <dbReference type="Proteomes" id="UP000231388"/>
    </source>
</evidence>
<dbReference type="GO" id="GO:0002161">
    <property type="term" value="F:aminoacyl-tRNA deacylase activity"/>
    <property type="evidence" value="ECO:0007669"/>
    <property type="project" value="TreeGrafter"/>
</dbReference>
<dbReference type="EC" id="6.1.1.7" evidence="2"/>
<feature type="domain" description="Alanyl-transfer RNA synthetases family profile" evidence="10">
    <location>
        <begin position="2"/>
        <end position="582"/>
    </location>
</feature>
<evidence type="ECO:0000313" key="11">
    <source>
        <dbReference type="EMBL" id="PIP04413.1"/>
    </source>
</evidence>
<evidence type="ECO:0000256" key="5">
    <source>
        <dbReference type="ARBA" id="ARBA00022741"/>
    </source>
</evidence>
<dbReference type="GO" id="GO:0005524">
    <property type="term" value="F:ATP binding"/>
    <property type="evidence" value="ECO:0007669"/>
    <property type="project" value="UniProtKB-KW"/>
</dbReference>
<evidence type="ECO:0000256" key="2">
    <source>
        <dbReference type="ARBA" id="ARBA00013168"/>
    </source>
</evidence>
<organism evidence="11 12">
    <name type="scientific">candidate division WWE3 bacterium CG23_combo_of_CG06-09_8_20_14_all_40_14</name>
    <dbReference type="NCBI Taxonomy" id="1975095"/>
    <lineage>
        <taxon>Bacteria</taxon>
        <taxon>Katanobacteria</taxon>
    </lineage>
</organism>
<sequence length="582" mass="65513">MAAVSEVREKYINFFVGKNHKIVPPASIVPKDDPTTLFTSSGMQPLIPYLMGKPHPLGKRLVNSQPSIRLGDIELVGDTSHTTFFEMLGNWSLGDYFKKEQLGYFFEFLTKELGLKKEKLFVTYFNGSKSIPKDEEVILTWRKLGVSDDHIYGYSVEKNWWSRCGAPQEMPVGEIGGTDSEVFYDFGISHNPAFGKTCHPNCDCGRFMEIGNSVFMEYVKKGDGMFTKLPQSNVDFGGGLERITAAVNNTADIFKIDVFQEIIQKIESFTGKNYSENANVPAMRIMADHIRAAEFLIESGVVPSNRDQGYVLRRLIRRFAVKMFTLAGMASLEKFRQSNLVHTTVKEELEKFSLALGKGFRVLDKMAKENSGAVFSGEKAFLLYESYGFPVEVTDELVRQKGFIKGVDKKGFLERKSEHIKSSQKFSKGLFKGGLADKSEETKKLHTATHILHAVLRKVLRANISQKGSNITSERLRFDFSFNRKLTDAELLEVEKIVNEIIKSNVAVKCEEMSLEKAQKEGALAFFGEKYGNRVNVYSIGDFSKELCAGPHIKNTKELGKFKIIKQESVGSNVKRIKAVLE</sequence>